<feature type="region of interest" description="Disordered" evidence="1">
    <location>
        <begin position="54"/>
        <end position="77"/>
    </location>
</feature>
<dbReference type="AlphaFoldDB" id="A0A1I5NI36"/>
<dbReference type="EMBL" id="FOXI01000002">
    <property type="protein sequence ID" value="SFP21495.1"/>
    <property type="molecule type" value="Genomic_DNA"/>
</dbReference>
<sequence length="77" mass="8598">MRFPACRRRAAEGCHAAPDTKDRLLERHALAGLEAISEASPRLVQPYLEAIRRRRPADSSTTAAITNTIVERQEATR</sequence>
<evidence type="ECO:0000256" key="1">
    <source>
        <dbReference type="SAM" id="MobiDB-lite"/>
    </source>
</evidence>
<evidence type="ECO:0000313" key="2">
    <source>
        <dbReference type="EMBL" id="SFP21495.1"/>
    </source>
</evidence>
<accession>A0A1I5NI36</accession>
<organism evidence="2 3">
    <name type="scientific">Halolamina pelagica</name>
    <dbReference type="NCBI Taxonomy" id="699431"/>
    <lineage>
        <taxon>Archaea</taxon>
        <taxon>Methanobacteriati</taxon>
        <taxon>Methanobacteriota</taxon>
        <taxon>Stenosarchaea group</taxon>
        <taxon>Halobacteria</taxon>
        <taxon>Halobacteriales</taxon>
        <taxon>Haloferacaceae</taxon>
    </lineage>
</organism>
<reference evidence="3" key="1">
    <citation type="submission" date="2016-10" db="EMBL/GenBank/DDBJ databases">
        <authorList>
            <person name="Varghese N."/>
            <person name="Submissions S."/>
        </authorList>
    </citation>
    <scope>NUCLEOTIDE SEQUENCE [LARGE SCALE GENOMIC DNA]</scope>
    <source>
        <strain evidence="3">CGMCC 1.10329</strain>
    </source>
</reference>
<gene>
    <name evidence="2" type="ORF">SAMN05216277_10240</name>
</gene>
<protein>
    <submittedName>
        <fullName evidence="2">Uncharacterized protein</fullName>
    </submittedName>
</protein>
<keyword evidence="3" id="KW-1185">Reference proteome</keyword>
<evidence type="ECO:0000313" key="3">
    <source>
        <dbReference type="Proteomes" id="UP000183769"/>
    </source>
</evidence>
<feature type="compositionally biased region" description="Polar residues" evidence="1">
    <location>
        <begin position="58"/>
        <end position="70"/>
    </location>
</feature>
<dbReference type="Proteomes" id="UP000183769">
    <property type="component" value="Unassembled WGS sequence"/>
</dbReference>
<name>A0A1I5NI36_9EURY</name>
<proteinExistence type="predicted"/>